<dbReference type="AlphaFoldDB" id="A0A4C1WYF8"/>
<organism evidence="1 2">
    <name type="scientific">Eumeta variegata</name>
    <name type="common">Bagworm moth</name>
    <name type="synonym">Eumeta japonica</name>
    <dbReference type="NCBI Taxonomy" id="151549"/>
    <lineage>
        <taxon>Eukaryota</taxon>
        <taxon>Metazoa</taxon>
        <taxon>Ecdysozoa</taxon>
        <taxon>Arthropoda</taxon>
        <taxon>Hexapoda</taxon>
        <taxon>Insecta</taxon>
        <taxon>Pterygota</taxon>
        <taxon>Neoptera</taxon>
        <taxon>Endopterygota</taxon>
        <taxon>Lepidoptera</taxon>
        <taxon>Glossata</taxon>
        <taxon>Ditrysia</taxon>
        <taxon>Tineoidea</taxon>
        <taxon>Psychidae</taxon>
        <taxon>Oiketicinae</taxon>
        <taxon>Eumeta</taxon>
    </lineage>
</organism>
<evidence type="ECO:0000313" key="1">
    <source>
        <dbReference type="EMBL" id="GBP56401.1"/>
    </source>
</evidence>
<comment type="caution">
    <text evidence="1">The sequence shown here is derived from an EMBL/GenBank/DDBJ whole genome shotgun (WGS) entry which is preliminary data.</text>
</comment>
<sequence length="116" mass="13016">MRQRLPPVPTPTDKGVEAYERTNAFTENMENSWPRSFVCNVCSSYVQADAPSTNCSHFGAYVSVRLQQPYVKLALNILSLKSTLFIISDHTARKPYSEATKKRSEVWAYAAIAISP</sequence>
<accession>A0A4C1WYF8</accession>
<evidence type="ECO:0000313" key="2">
    <source>
        <dbReference type="Proteomes" id="UP000299102"/>
    </source>
</evidence>
<dbReference type="EMBL" id="BGZK01000691">
    <property type="protein sequence ID" value="GBP56401.1"/>
    <property type="molecule type" value="Genomic_DNA"/>
</dbReference>
<name>A0A4C1WYF8_EUMVA</name>
<dbReference type="Proteomes" id="UP000299102">
    <property type="component" value="Unassembled WGS sequence"/>
</dbReference>
<reference evidence="1 2" key="1">
    <citation type="journal article" date="2019" name="Commun. Biol.">
        <title>The bagworm genome reveals a unique fibroin gene that provides high tensile strength.</title>
        <authorList>
            <person name="Kono N."/>
            <person name="Nakamura H."/>
            <person name="Ohtoshi R."/>
            <person name="Tomita M."/>
            <person name="Numata K."/>
            <person name="Arakawa K."/>
        </authorList>
    </citation>
    <scope>NUCLEOTIDE SEQUENCE [LARGE SCALE GENOMIC DNA]</scope>
</reference>
<gene>
    <name evidence="1" type="ORF">EVAR_32271_1</name>
</gene>
<keyword evidence="2" id="KW-1185">Reference proteome</keyword>
<protein>
    <submittedName>
        <fullName evidence="1">Uncharacterized protein</fullName>
    </submittedName>
</protein>
<proteinExistence type="predicted"/>